<accession>A0AAN4ZHG2</accession>
<reference evidence="14" key="1">
    <citation type="submission" date="2022-10" db="EMBL/GenBank/DDBJ databases">
        <title>Genome assembly of Pristionchus species.</title>
        <authorList>
            <person name="Yoshida K."/>
            <person name="Sommer R.J."/>
        </authorList>
    </citation>
    <scope>NUCLEOTIDE SEQUENCE [LARGE SCALE GENOMIC DNA]</scope>
    <source>
        <strain evidence="14">RS5460</strain>
    </source>
</reference>
<dbReference type="Pfam" id="PF00201">
    <property type="entry name" value="UDPGT"/>
    <property type="match status" value="1"/>
</dbReference>
<keyword evidence="9 11" id="KW-0472">Membrane</keyword>
<feature type="non-terminal residue" evidence="13">
    <location>
        <position position="1"/>
    </location>
</feature>
<organism evidence="13 14">
    <name type="scientific">Pristionchus mayeri</name>
    <dbReference type="NCBI Taxonomy" id="1317129"/>
    <lineage>
        <taxon>Eukaryota</taxon>
        <taxon>Metazoa</taxon>
        <taxon>Ecdysozoa</taxon>
        <taxon>Nematoda</taxon>
        <taxon>Chromadorea</taxon>
        <taxon>Rhabditida</taxon>
        <taxon>Rhabditina</taxon>
        <taxon>Diplogasteromorpha</taxon>
        <taxon>Diplogasteroidea</taxon>
        <taxon>Neodiplogasteridae</taxon>
        <taxon>Pristionchus</taxon>
    </lineage>
</organism>
<dbReference type="Gene3D" id="3.40.50.2000">
    <property type="entry name" value="Glycogen Phosphorylase B"/>
    <property type="match status" value="1"/>
</dbReference>
<keyword evidence="14" id="KW-1185">Reference proteome</keyword>
<comment type="catalytic activity">
    <reaction evidence="10">
        <text>glucuronate acceptor + UDP-alpha-D-glucuronate = acceptor beta-D-glucuronoside + UDP + H(+)</text>
        <dbReference type="Rhea" id="RHEA:21032"/>
        <dbReference type="ChEBI" id="CHEBI:15378"/>
        <dbReference type="ChEBI" id="CHEBI:58052"/>
        <dbReference type="ChEBI" id="CHEBI:58223"/>
        <dbReference type="ChEBI" id="CHEBI:132367"/>
        <dbReference type="ChEBI" id="CHEBI:132368"/>
        <dbReference type="EC" id="2.4.1.17"/>
    </reaction>
</comment>
<dbReference type="Proteomes" id="UP001328107">
    <property type="component" value="Unassembled WGS sequence"/>
</dbReference>
<protein>
    <recommendedName>
        <fullName evidence="3">glucuronosyltransferase</fullName>
        <ecNumber evidence="3">2.4.1.17</ecNumber>
    </recommendedName>
</protein>
<evidence type="ECO:0000256" key="2">
    <source>
        <dbReference type="ARBA" id="ARBA00009995"/>
    </source>
</evidence>
<evidence type="ECO:0000256" key="10">
    <source>
        <dbReference type="ARBA" id="ARBA00047475"/>
    </source>
</evidence>
<evidence type="ECO:0000256" key="9">
    <source>
        <dbReference type="ARBA" id="ARBA00023136"/>
    </source>
</evidence>
<evidence type="ECO:0000256" key="1">
    <source>
        <dbReference type="ARBA" id="ARBA00004167"/>
    </source>
</evidence>
<keyword evidence="6 11" id="KW-0812">Transmembrane</keyword>
<dbReference type="InterPro" id="IPR050271">
    <property type="entry name" value="UDP-glycosyltransferase"/>
</dbReference>
<dbReference type="InterPro" id="IPR002213">
    <property type="entry name" value="UDP_glucos_trans"/>
</dbReference>
<proteinExistence type="inferred from homology"/>
<comment type="subcellular location">
    <subcellularLocation>
        <location evidence="1">Membrane</location>
        <topology evidence="1">Single-pass membrane protein</topology>
    </subcellularLocation>
</comment>
<dbReference type="PANTHER" id="PTHR48043">
    <property type="entry name" value="EG:EG0003.4 PROTEIN-RELATED"/>
    <property type="match status" value="1"/>
</dbReference>
<evidence type="ECO:0000313" key="13">
    <source>
        <dbReference type="EMBL" id="GMR41347.1"/>
    </source>
</evidence>
<keyword evidence="7 12" id="KW-0732">Signal</keyword>
<gene>
    <name evidence="13" type="ORF">PMAYCL1PPCAC_11542</name>
</gene>
<keyword evidence="8 11" id="KW-1133">Transmembrane helix</keyword>
<evidence type="ECO:0000256" key="5">
    <source>
        <dbReference type="ARBA" id="ARBA00022679"/>
    </source>
</evidence>
<feature type="transmembrane region" description="Helical" evidence="11">
    <location>
        <begin position="490"/>
        <end position="517"/>
    </location>
</feature>
<dbReference type="AlphaFoldDB" id="A0AAN4ZHG2"/>
<comment type="similarity">
    <text evidence="2">Belongs to the UDP-glycosyltransferase family.</text>
</comment>
<dbReference type="GO" id="GO:0016020">
    <property type="term" value="C:membrane"/>
    <property type="evidence" value="ECO:0007669"/>
    <property type="project" value="UniProtKB-SubCell"/>
</dbReference>
<evidence type="ECO:0000256" key="3">
    <source>
        <dbReference type="ARBA" id="ARBA00012544"/>
    </source>
</evidence>
<evidence type="ECO:0000256" key="8">
    <source>
        <dbReference type="ARBA" id="ARBA00022989"/>
    </source>
</evidence>
<keyword evidence="4" id="KW-0328">Glycosyltransferase</keyword>
<evidence type="ECO:0000256" key="12">
    <source>
        <dbReference type="SAM" id="SignalP"/>
    </source>
</evidence>
<evidence type="ECO:0000313" key="14">
    <source>
        <dbReference type="Proteomes" id="UP001328107"/>
    </source>
</evidence>
<dbReference type="CDD" id="cd03784">
    <property type="entry name" value="GT1_Gtf-like"/>
    <property type="match status" value="1"/>
</dbReference>
<dbReference type="PANTHER" id="PTHR48043:SF23">
    <property type="entry name" value="UDP-GLUCURONOSYLTRANSFERASE"/>
    <property type="match status" value="1"/>
</dbReference>
<evidence type="ECO:0000256" key="6">
    <source>
        <dbReference type="ARBA" id="ARBA00022692"/>
    </source>
</evidence>
<feature type="signal peptide" evidence="12">
    <location>
        <begin position="1"/>
        <end position="15"/>
    </location>
</feature>
<sequence>LPIILLASLVLRADSYKILVYNSQYAHSHSSFLGQIADILVVAGHNVTSLIPIINPSVADGTSKSLKIHIDADPVVLKSFASLLKEEEVNFFDFSMFNPLVPFLVGSMFSNRFERTCKKVLEEPGLIERLRAENYDVYITENFDVCGMGIAHAISPKALIGSSSTFLFGTQLEEFGVESAMSYRQTLTCTNLDVHSLVSRLWNTYADLSLRMAFTFKRRAVNRVLRKHFGADYPTIAEQSSNVAFVFANSEPLMESAAPTTARIINIPGIGAKAAKPLDQYWEGVLTRRSRTVLLSFGSVAKSTQLPETSKRGILRAIARFPDVTFIWKYEDLEDEFARESSKLEHLVLTKWMPQLDILNHPNLSLFITHGGMASTMETARRGVPGLFVPIFFDQPRNGGLFEFNGLGRVFDKFELHNDEKLAKTIKDVVENDKYRSNARRLSKMLAMKPWTSKEMLIKHVEFAAEFGPSAALRPKSVDMNFIEYHNLDVIVIFFFFSLIFLYASFRIFITVITSILRFKKTKEE</sequence>
<comment type="caution">
    <text evidence="13">The sequence shown here is derived from an EMBL/GenBank/DDBJ whole genome shotgun (WGS) entry which is preliminary data.</text>
</comment>
<feature type="chain" id="PRO_5042951870" description="glucuronosyltransferase" evidence="12">
    <location>
        <begin position="16"/>
        <end position="525"/>
    </location>
</feature>
<dbReference type="GO" id="GO:0015020">
    <property type="term" value="F:glucuronosyltransferase activity"/>
    <property type="evidence" value="ECO:0007669"/>
    <property type="project" value="UniProtKB-EC"/>
</dbReference>
<evidence type="ECO:0000256" key="7">
    <source>
        <dbReference type="ARBA" id="ARBA00022729"/>
    </source>
</evidence>
<keyword evidence="5" id="KW-0808">Transferase</keyword>
<dbReference type="EC" id="2.4.1.17" evidence="3"/>
<evidence type="ECO:0000256" key="4">
    <source>
        <dbReference type="ARBA" id="ARBA00022676"/>
    </source>
</evidence>
<dbReference type="EMBL" id="BTRK01000003">
    <property type="protein sequence ID" value="GMR41347.1"/>
    <property type="molecule type" value="Genomic_DNA"/>
</dbReference>
<dbReference type="SUPFAM" id="SSF53756">
    <property type="entry name" value="UDP-Glycosyltransferase/glycogen phosphorylase"/>
    <property type="match status" value="1"/>
</dbReference>
<evidence type="ECO:0000256" key="11">
    <source>
        <dbReference type="SAM" id="Phobius"/>
    </source>
</evidence>
<dbReference type="FunFam" id="3.40.50.2000:FF:000038">
    <property type="entry name" value="UDP-GlucuronosylTransferase"/>
    <property type="match status" value="1"/>
</dbReference>
<name>A0AAN4ZHG2_9BILA</name>